<protein>
    <submittedName>
        <fullName evidence="1">Uncharacterized protein</fullName>
    </submittedName>
</protein>
<gene>
    <name evidence="1" type="ORF">WT83_25645</name>
</gene>
<evidence type="ECO:0000313" key="1">
    <source>
        <dbReference type="EMBL" id="KWN07945.1"/>
    </source>
</evidence>
<dbReference type="AlphaFoldDB" id="A0A107I1Q0"/>
<proteinExistence type="predicted"/>
<organism evidence="1 2">
    <name type="scientific">Burkholderia territorii</name>
    <dbReference type="NCBI Taxonomy" id="1503055"/>
    <lineage>
        <taxon>Bacteria</taxon>
        <taxon>Pseudomonadati</taxon>
        <taxon>Pseudomonadota</taxon>
        <taxon>Betaproteobacteria</taxon>
        <taxon>Burkholderiales</taxon>
        <taxon>Burkholderiaceae</taxon>
        <taxon>Burkholderia</taxon>
        <taxon>Burkholderia cepacia complex</taxon>
    </lineage>
</organism>
<accession>A0A107I1Q0</accession>
<sequence length="142" mass="14710">MATLVNITKDTPNAVQIWGFHGPCNVRDVAAALNTIASGLSGDGHTIHIMSGTHGYCGGQVGAVATREQRFAAEDRALASPKTKDNKPVALAVHDFNTAKLPAPDYVTAAMAKLNGDMRAIVQGDPGTATFLLAYCCSAGTP</sequence>
<comment type="caution">
    <text evidence="1">The sequence shown here is derived from an EMBL/GenBank/DDBJ whole genome shotgun (WGS) entry which is preliminary data.</text>
</comment>
<name>A0A107I1Q0_9BURK</name>
<dbReference type="Proteomes" id="UP000068016">
    <property type="component" value="Unassembled WGS sequence"/>
</dbReference>
<reference evidence="1 2" key="1">
    <citation type="submission" date="2015-11" db="EMBL/GenBank/DDBJ databases">
        <title>Expanding the genomic diversity of Burkholderia species for the development of highly accurate diagnostics.</title>
        <authorList>
            <person name="Sahl J."/>
            <person name="Keim P."/>
            <person name="Wagner D."/>
        </authorList>
    </citation>
    <scope>NUCLEOTIDE SEQUENCE [LARGE SCALE GENOMIC DNA]</scope>
    <source>
        <strain evidence="1 2">MSMB793WGS</strain>
    </source>
</reference>
<dbReference type="RefSeq" id="WP_059805674.1">
    <property type="nucleotide sequence ID" value="NZ_LOYQ01000021.1"/>
</dbReference>
<evidence type="ECO:0000313" key="2">
    <source>
        <dbReference type="Proteomes" id="UP000068016"/>
    </source>
</evidence>
<dbReference type="EMBL" id="LPLZ01000069">
    <property type="protein sequence ID" value="KWN07945.1"/>
    <property type="molecule type" value="Genomic_DNA"/>
</dbReference>